<dbReference type="InterPro" id="IPR056737">
    <property type="entry name" value="Beta-prop_ATRN-MKLN-like"/>
</dbReference>
<dbReference type="InterPro" id="IPR015915">
    <property type="entry name" value="Kelch-typ_b-propeller"/>
</dbReference>
<dbReference type="Proteomes" id="UP000887540">
    <property type="component" value="Unplaced"/>
</dbReference>
<keyword evidence="1" id="KW-0880">Kelch repeat</keyword>
<dbReference type="GO" id="GO:0003682">
    <property type="term" value="F:chromatin binding"/>
    <property type="evidence" value="ECO:0007669"/>
    <property type="project" value="InterPro"/>
</dbReference>
<sequence>MSRYDHTMVFHNNKLYVFGGVVNQNYITNELWSLDMNSLKWTLEFENDNSSLALPMAVAGHTAHVIGNEMHVLFGYNPYEGYLYQVQIYSF</sequence>
<keyword evidence="4" id="KW-1185">Reference proteome</keyword>
<dbReference type="GO" id="GO:0005737">
    <property type="term" value="C:cytoplasm"/>
    <property type="evidence" value="ECO:0007669"/>
    <property type="project" value="TreeGrafter"/>
</dbReference>
<evidence type="ECO:0000313" key="4">
    <source>
        <dbReference type="Proteomes" id="UP000887540"/>
    </source>
</evidence>
<evidence type="ECO:0000256" key="2">
    <source>
        <dbReference type="ARBA" id="ARBA00022737"/>
    </source>
</evidence>
<reference evidence="5" key="1">
    <citation type="submission" date="2022-11" db="UniProtKB">
        <authorList>
            <consortium name="WormBaseParasite"/>
        </authorList>
    </citation>
    <scope>IDENTIFICATION</scope>
</reference>
<evidence type="ECO:0000256" key="1">
    <source>
        <dbReference type="ARBA" id="ARBA00022441"/>
    </source>
</evidence>
<dbReference type="PANTHER" id="PTHR46461:SF2">
    <property type="entry name" value="ATTRACTIN"/>
    <property type="match status" value="1"/>
</dbReference>
<evidence type="ECO:0000313" key="5">
    <source>
        <dbReference type="WBParaSite" id="ACRNAN_scaffold21724.g21135.t1"/>
    </source>
</evidence>
<organism evidence="4 5">
    <name type="scientific">Acrobeloides nanus</name>
    <dbReference type="NCBI Taxonomy" id="290746"/>
    <lineage>
        <taxon>Eukaryota</taxon>
        <taxon>Metazoa</taxon>
        <taxon>Ecdysozoa</taxon>
        <taxon>Nematoda</taxon>
        <taxon>Chromadorea</taxon>
        <taxon>Rhabditida</taxon>
        <taxon>Tylenchina</taxon>
        <taxon>Cephalobomorpha</taxon>
        <taxon>Cephaloboidea</taxon>
        <taxon>Cephalobidae</taxon>
        <taxon>Acrobeloides</taxon>
    </lineage>
</organism>
<protein>
    <recommendedName>
        <fullName evidence="3">Attractin/MKLN-like beta-propeller domain-containing protein</fullName>
    </recommendedName>
</protein>
<accession>A0A914DA50</accession>
<feature type="domain" description="Attractin/MKLN-like beta-propeller" evidence="3">
    <location>
        <begin position="2"/>
        <end position="91"/>
    </location>
</feature>
<dbReference type="Pfam" id="PF24981">
    <property type="entry name" value="Beta-prop_ATRN-LZTR1"/>
    <property type="match status" value="1"/>
</dbReference>
<name>A0A914DA50_9BILA</name>
<dbReference type="PANTHER" id="PTHR46461">
    <property type="entry name" value="KELCH DOMAIN-CONTAINING PROTEIN 3"/>
    <property type="match status" value="1"/>
</dbReference>
<dbReference type="SUPFAM" id="SSF117281">
    <property type="entry name" value="Kelch motif"/>
    <property type="match status" value="1"/>
</dbReference>
<evidence type="ECO:0000259" key="3">
    <source>
        <dbReference type="Pfam" id="PF24981"/>
    </source>
</evidence>
<dbReference type="AlphaFoldDB" id="A0A914DA50"/>
<proteinExistence type="predicted"/>
<dbReference type="InterPro" id="IPR052637">
    <property type="entry name" value="KLHDC3-like"/>
</dbReference>
<dbReference type="WBParaSite" id="ACRNAN_scaffold21724.g21135.t1">
    <property type="protein sequence ID" value="ACRNAN_scaffold21724.g21135.t1"/>
    <property type="gene ID" value="ACRNAN_scaffold21724.g21135"/>
</dbReference>
<keyword evidence="2" id="KW-0677">Repeat</keyword>
<dbReference type="Gene3D" id="2.120.10.80">
    <property type="entry name" value="Kelch-type beta propeller"/>
    <property type="match status" value="1"/>
</dbReference>